<proteinExistence type="predicted"/>
<feature type="domain" description="Acyltransferase 3" evidence="2">
    <location>
        <begin position="26"/>
        <end position="371"/>
    </location>
</feature>
<dbReference type="GO" id="GO:0016787">
    <property type="term" value="F:hydrolase activity"/>
    <property type="evidence" value="ECO:0007669"/>
    <property type="project" value="UniProtKB-KW"/>
</dbReference>
<keyword evidence="1" id="KW-0472">Membrane</keyword>
<reference evidence="3 4" key="1">
    <citation type="submission" date="2016-06" db="EMBL/GenBank/DDBJ databases">
        <authorList>
            <person name="Kjaerup R.B."/>
            <person name="Dalgaard T.S."/>
            <person name="Juul-Madsen H.R."/>
        </authorList>
    </citation>
    <scope>NUCLEOTIDE SEQUENCE [LARGE SCALE GENOMIC DNA]</scope>
    <source>
        <strain evidence="3 4">DSM 43913</strain>
    </source>
</reference>
<dbReference type="EMBL" id="LT607733">
    <property type="protein sequence ID" value="SCG19035.1"/>
    <property type="molecule type" value="Genomic_DNA"/>
</dbReference>
<feature type="transmembrane region" description="Helical" evidence="1">
    <location>
        <begin position="61"/>
        <end position="89"/>
    </location>
</feature>
<dbReference type="GO" id="GO:0000271">
    <property type="term" value="P:polysaccharide biosynthetic process"/>
    <property type="evidence" value="ECO:0007669"/>
    <property type="project" value="TreeGrafter"/>
</dbReference>
<keyword evidence="1" id="KW-1133">Transmembrane helix</keyword>
<dbReference type="PANTHER" id="PTHR23028:SF53">
    <property type="entry name" value="ACYL_TRANSF_3 DOMAIN-CONTAINING PROTEIN"/>
    <property type="match status" value="1"/>
</dbReference>
<sequence>MSVMTRDVRRSGGAGTGGGRSPAIFGIRGLAALALLTVHVAMFSGLLGTKAFGTPRPPSNWLGAFFVSGLPSFIGVFFVLPALFLYLPLAKAIIAGTERPPQGRNVVRRLMRLLPAYYAMYLVVLVLLNRDAVDGLWYVLRPILLLQIYSPTPFAPNFINGMEVSWTVPSMVQWYLALPLIAAATHRFAAKGATPVSRARRLLLPVPVLIGVGVGWLFLVKGNGWDNRMVFWWPQGFAPTIGIGIALAVLLALSKVSPADTPRLLRAAAARPHLFWFGALLVYLVNCARPFSVIGMDAIYSTSGLFMTYVMVALFGLLASLPLISPGAAPYRPVHAVLTARPIVHLGRVSYGVYLWHFAVMHFYLQPGNILRGEVRPIRELYGQAGFWELELVTLGGAVLLASLSYYLLEQPLAARVDRLLGRGKARPRALPRAPLVATPAAVVLSGDEAATTVATVVADRDAIQANLVDLERGFERQPLVGTELTGGSRQSRDRARADLARLWEIFNAYSAVVDEVARPLAADRGPTAADLDRISALLSQASILVEGPPPPLVQRHITEDGRVRLTVAAAVEQMNELFHRTAVLVAAAQAVRTTVAPRLAQLDADLVSAGRLVADHGDESLATALATVRDDLRRLHDTFRTDPLARWRDGEVTTADLDELRDRIAAARDRVRAHAPEAQDASS</sequence>
<feature type="transmembrane region" description="Helical" evidence="1">
    <location>
        <begin position="110"/>
        <end position="128"/>
    </location>
</feature>
<evidence type="ECO:0000259" key="2">
    <source>
        <dbReference type="Pfam" id="PF01757"/>
    </source>
</evidence>
<gene>
    <name evidence="3" type="ORF">GA0070610_5395</name>
</gene>
<organism evidence="3 4">
    <name type="scientific">Micromonospora echinofusca</name>
    <dbReference type="NCBI Taxonomy" id="47858"/>
    <lineage>
        <taxon>Bacteria</taxon>
        <taxon>Bacillati</taxon>
        <taxon>Actinomycetota</taxon>
        <taxon>Actinomycetes</taxon>
        <taxon>Micromonosporales</taxon>
        <taxon>Micromonosporaceae</taxon>
        <taxon>Micromonospora</taxon>
    </lineage>
</organism>
<feature type="transmembrane region" description="Helical" evidence="1">
    <location>
        <begin position="306"/>
        <end position="325"/>
    </location>
</feature>
<keyword evidence="3" id="KW-0808">Transferase</keyword>
<keyword evidence="1" id="KW-0812">Transmembrane</keyword>
<dbReference type="Pfam" id="PF01757">
    <property type="entry name" value="Acyl_transf_3"/>
    <property type="match status" value="1"/>
</dbReference>
<feature type="transmembrane region" description="Helical" evidence="1">
    <location>
        <begin position="274"/>
        <end position="294"/>
    </location>
</feature>
<protein>
    <submittedName>
        <fullName evidence="3">Peptidoglycan/LPS O-acetylase OafA/YrhL, contains acyltransferase and SGNH-hydrolase domains</fullName>
    </submittedName>
</protein>
<dbReference type="InterPro" id="IPR002656">
    <property type="entry name" value="Acyl_transf_3_dom"/>
</dbReference>
<dbReference type="PANTHER" id="PTHR23028">
    <property type="entry name" value="ACETYLTRANSFERASE"/>
    <property type="match status" value="1"/>
</dbReference>
<dbReference type="InterPro" id="IPR050879">
    <property type="entry name" value="Acyltransferase_3"/>
</dbReference>
<keyword evidence="3" id="KW-0378">Hydrolase</keyword>
<dbReference type="GO" id="GO:0016747">
    <property type="term" value="F:acyltransferase activity, transferring groups other than amino-acyl groups"/>
    <property type="evidence" value="ECO:0007669"/>
    <property type="project" value="InterPro"/>
</dbReference>
<feature type="transmembrane region" description="Helical" evidence="1">
    <location>
        <begin position="346"/>
        <end position="365"/>
    </location>
</feature>
<evidence type="ECO:0000313" key="3">
    <source>
        <dbReference type="EMBL" id="SCG19035.1"/>
    </source>
</evidence>
<keyword evidence="4" id="KW-1185">Reference proteome</keyword>
<name>A0A1C5GGW5_MICEH</name>
<evidence type="ECO:0000256" key="1">
    <source>
        <dbReference type="SAM" id="Phobius"/>
    </source>
</evidence>
<feature type="transmembrane region" description="Helical" evidence="1">
    <location>
        <begin position="231"/>
        <end position="253"/>
    </location>
</feature>
<feature type="transmembrane region" description="Helical" evidence="1">
    <location>
        <begin position="202"/>
        <end position="219"/>
    </location>
</feature>
<dbReference type="AlphaFoldDB" id="A0A1C5GGW5"/>
<evidence type="ECO:0000313" key="4">
    <source>
        <dbReference type="Proteomes" id="UP000198251"/>
    </source>
</evidence>
<dbReference type="Proteomes" id="UP000198251">
    <property type="component" value="Chromosome I"/>
</dbReference>
<feature type="transmembrane region" description="Helical" evidence="1">
    <location>
        <begin position="30"/>
        <end position="49"/>
    </location>
</feature>
<feature type="transmembrane region" description="Helical" evidence="1">
    <location>
        <begin position="172"/>
        <end position="190"/>
    </location>
</feature>
<keyword evidence="3" id="KW-0012">Acyltransferase</keyword>
<dbReference type="GO" id="GO:0016020">
    <property type="term" value="C:membrane"/>
    <property type="evidence" value="ECO:0007669"/>
    <property type="project" value="TreeGrafter"/>
</dbReference>
<accession>A0A1C5GGW5</accession>